<evidence type="ECO:0000256" key="1">
    <source>
        <dbReference type="PROSITE-ProRule" id="PRU10100"/>
    </source>
</evidence>
<name>A0ABR3MPI2_9TELE</name>
<dbReference type="PROSITE" id="PS00917">
    <property type="entry name" value="ASN_GLN_ASE_2"/>
    <property type="match status" value="1"/>
</dbReference>
<reference evidence="2 3" key="1">
    <citation type="submission" date="2023-09" db="EMBL/GenBank/DDBJ databases">
        <authorList>
            <person name="Wang M."/>
        </authorList>
    </citation>
    <scope>NUCLEOTIDE SEQUENCE [LARGE SCALE GENOMIC DNA]</scope>
    <source>
        <strain evidence="2">GT-2023</strain>
        <tissue evidence="2">Liver</tissue>
    </source>
</reference>
<accession>A0ABR3MPI2</accession>
<protein>
    <submittedName>
        <fullName evidence="2">Uncharacterized protein</fullName>
    </submittedName>
</protein>
<comment type="caution">
    <text evidence="2">The sequence shown here is derived from an EMBL/GenBank/DDBJ whole genome shotgun (WGS) entry which is preliminary data.</text>
</comment>
<keyword evidence="3" id="KW-1185">Reference proteome</keyword>
<dbReference type="Proteomes" id="UP001558613">
    <property type="component" value="Unassembled WGS sequence"/>
</dbReference>
<organism evidence="2 3">
    <name type="scientific">Cirrhinus molitorella</name>
    <name type="common">mud carp</name>
    <dbReference type="NCBI Taxonomy" id="172907"/>
    <lineage>
        <taxon>Eukaryota</taxon>
        <taxon>Metazoa</taxon>
        <taxon>Chordata</taxon>
        <taxon>Craniata</taxon>
        <taxon>Vertebrata</taxon>
        <taxon>Euteleostomi</taxon>
        <taxon>Actinopterygii</taxon>
        <taxon>Neopterygii</taxon>
        <taxon>Teleostei</taxon>
        <taxon>Ostariophysi</taxon>
        <taxon>Cypriniformes</taxon>
        <taxon>Cyprinidae</taxon>
        <taxon>Labeoninae</taxon>
        <taxon>Labeonini</taxon>
        <taxon>Cirrhinus</taxon>
    </lineage>
</organism>
<proteinExistence type="predicted"/>
<dbReference type="EMBL" id="JAYMGO010000010">
    <property type="protein sequence ID" value="KAL1266528.1"/>
    <property type="molecule type" value="Genomic_DNA"/>
</dbReference>
<gene>
    <name evidence="2" type="ORF">QQF64_002203</name>
</gene>
<evidence type="ECO:0000313" key="2">
    <source>
        <dbReference type="EMBL" id="KAL1266528.1"/>
    </source>
</evidence>
<dbReference type="InterPro" id="IPR027475">
    <property type="entry name" value="Asparaginase/glutaminase_AS2"/>
</dbReference>
<feature type="active site" evidence="1">
    <location>
        <position position="35"/>
    </location>
</feature>
<sequence length="91" mass="10108">MLSGGSRDEATSKRINKWIFHRALGEEGSLLLHGTDTLLCTKCFAAASSVLFLERAASGPSHRANEGDWQSFRAFYKTDELTLRSLRFKGS</sequence>
<evidence type="ECO:0000313" key="3">
    <source>
        <dbReference type="Proteomes" id="UP001558613"/>
    </source>
</evidence>